<keyword evidence="3" id="KW-1185">Reference proteome</keyword>
<evidence type="ECO:0000256" key="1">
    <source>
        <dbReference type="SAM" id="Coils"/>
    </source>
</evidence>
<dbReference type="OMA" id="ADREEAC"/>
<gene>
    <name evidence="2" type="ORF">KFL_001340160</name>
</gene>
<accession>A0A1Y1HZ97</accession>
<dbReference type="STRING" id="105231.A0A1Y1HZ97"/>
<feature type="coiled-coil region" evidence="1">
    <location>
        <begin position="396"/>
        <end position="423"/>
    </location>
</feature>
<protein>
    <submittedName>
        <fullName evidence="2">Uncharacterized protein</fullName>
    </submittedName>
</protein>
<proteinExistence type="predicted"/>
<dbReference type="AlphaFoldDB" id="A0A1Y1HZ97"/>
<dbReference type="Proteomes" id="UP000054558">
    <property type="component" value="Unassembled WGS sequence"/>
</dbReference>
<reference evidence="2 3" key="1">
    <citation type="journal article" date="2014" name="Nat. Commun.">
        <title>Klebsormidium flaccidum genome reveals primary factors for plant terrestrial adaptation.</title>
        <authorList>
            <person name="Hori K."/>
            <person name="Maruyama F."/>
            <person name="Fujisawa T."/>
            <person name="Togashi T."/>
            <person name="Yamamoto N."/>
            <person name="Seo M."/>
            <person name="Sato S."/>
            <person name="Yamada T."/>
            <person name="Mori H."/>
            <person name="Tajima N."/>
            <person name="Moriyama T."/>
            <person name="Ikeuchi M."/>
            <person name="Watanabe M."/>
            <person name="Wada H."/>
            <person name="Kobayashi K."/>
            <person name="Saito M."/>
            <person name="Masuda T."/>
            <person name="Sasaki-Sekimoto Y."/>
            <person name="Mashiguchi K."/>
            <person name="Awai K."/>
            <person name="Shimojima M."/>
            <person name="Masuda S."/>
            <person name="Iwai M."/>
            <person name="Nobusawa T."/>
            <person name="Narise T."/>
            <person name="Kondo S."/>
            <person name="Saito H."/>
            <person name="Sato R."/>
            <person name="Murakawa M."/>
            <person name="Ihara Y."/>
            <person name="Oshima-Yamada Y."/>
            <person name="Ohtaka K."/>
            <person name="Satoh M."/>
            <person name="Sonobe K."/>
            <person name="Ishii M."/>
            <person name="Ohtani R."/>
            <person name="Kanamori-Sato M."/>
            <person name="Honoki R."/>
            <person name="Miyazaki D."/>
            <person name="Mochizuki H."/>
            <person name="Umetsu J."/>
            <person name="Higashi K."/>
            <person name="Shibata D."/>
            <person name="Kamiya Y."/>
            <person name="Sato N."/>
            <person name="Nakamura Y."/>
            <person name="Tabata S."/>
            <person name="Ida S."/>
            <person name="Kurokawa K."/>
            <person name="Ohta H."/>
        </authorList>
    </citation>
    <scope>NUCLEOTIDE SEQUENCE [LARGE SCALE GENOMIC DNA]</scope>
    <source>
        <strain evidence="2 3">NIES-2285</strain>
    </source>
</reference>
<keyword evidence="1" id="KW-0175">Coiled coil</keyword>
<feature type="coiled-coil region" evidence="1">
    <location>
        <begin position="292"/>
        <end position="319"/>
    </location>
</feature>
<dbReference type="EMBL" id="DF237083">
    <property type="protein sequence ID" value="GAQ83062.1"/>
    <property type="molecule type" value="Genomic_DNA"/>
</dbReference>
<sequence length="632" mass="67776">MGGRKRTGPERLVEEKHELALKSRKLGQTTCQRLVLEGACSMGEESGGEGGEAIMPTGGCVHVVSGAEFFAQEGAGGREERNEPILGAQDMEAGLAWLERCLEAEVERWNDEVVRREAAEADTATAERRAAQLETEVIRLKGLLVEKDPAVDERRGVEFAKASVEARAEEGPEDAETGSEWAKMGAEGMDERTEKVHKRLKDADKMVAEAKVAAEAPKNKAEAATTRMEEANTRAAAFTRAFAEQTGRVTRAEAVAALAQAGADALARELAQTKNAEKGLEMVGAGRLRQLLLEKSHALDEANARAEKAEMDLARANVLGVASARVGKGERNLADEVACRVGAETAAAITRENAHGLARELERCKTRPETAESVSALANARLAGMQAEVAGLKRLLVEKDRAAKEAKARAEEAEKRRAEEAIARTNWASARAEEAGDSAKVAAMQKELARVTSLLVHKNEALRKAESAAALAQARASGLAMEIAKIAACQARSGPGTGQVVPGHSVDRAFAVASPSLVVARATARPERRNGVGRVAAVDLFRRSWPGRSISGSRSRIPVLLHSPLWARLGEKQTWVENKNRKKHCRNVPGAPRVAMPDFCDVVLSKVAEGVPYFLGVGQDCENFDNRSHASS</sequence>
<evidence type="ECO:0000313" key="2">
    <source>
        <dbReference type="EMBL" id="GAQ83062.1"/>
    </source>
</evidence>
<name>A0A1Y1HZ97_KLENI</name>
<organism evidence="2 3">
    <name type="scientific">Klebsormidium nitens</name>
    <name type="common">Green alga</name>
    <name type="synonym">Ulothrix nitens</name>
    <dbReference type="NCBI Taxonomy" id="105231"/>
    <lineage>
        <taxon>Eukaryota</taxon>
        <taxon>Viridiplantae</taxon>
        <taxon>Streptophyta</taxon>
        <taxon>Klebsormidiophyceae</taxon>
        <taxon>Klebsormidiales</taxon>
        <taxon>Klebsormidiaceae</taxon>
        <taxon>Klebsormidium</taxon>
    </lineage>
</organism>
<evidence type="ECO:0000313" key="3">
    <source>
        <dbReference type="Proteomes" id="UP000054558"/>
    </source>
</evidence>